<dbReference type="Proteomes" id="UP001642464">
    <property type="component" value="Unassembled WGS sequence"/>
</dbReference>
<gene>
    <name evidence="2" type="ORF">SCF082_LOCUS11257</name>
</gene>
<comment type="caution">
    <text evidence="2">The sequence shown here is derived from an EMBL/GenBank/DDBJ whole genome shotgun (WGS) entry which is preliminary data.</text>
</comment>
<evidence type="ECO:0000313" key="3">
    <source>
        <dbReference type="Proteomes" id="UP001642464"/>
    </source>
</evidence>
<accession>A0ABP0JC79</accession>
<feature type="compositionally biased region" description="Acidic residues" evidence="1">
    <location>
        <begin position="143"/>
        <end position="152"/>
    </location>
</feature>
<feature type="region of interest" description="Disordered" evidence="1">
    <location>
        <begin position="104"/>
        <end position="152"/>
    </location>
</feature>
<keyword evidence="3" id="KW-1185">Reference proteome</keyword>
<proteinExistence type="predicted"/>
<protein>
    <submittedName>
        <fullName evidence="2">Uncharacterized protein</fullName>
    </submittedName>
</protein>
<evidence type="ECO:0000313" key="2">
    <source>
        <dbReference type="EMBL" id="CAK9011827.1"/>
    </source>
</evidence>
<reference evidence="2 3" key="1">
    <citation type="submission" date="2024-02" db="EMBL/GenBank/DDBJ databases">
        <authorList>
            <person name="Chen Y."/>
            <person name="Shah S."/>
            <person name="Dougan E. K."/>
            <person name="Thang M."/>
            <person name="Chan C."/>
        </authorList>
    </citation>
    <scope>NUCLEOTIDE SEQUENCE [LARGE SCALE GENOMIC DNA]</scope>
</reference>
<organism evidence="2 3">
    <name type="scientific">Durusdinium trenchii</name>
    <dbReference type="NCBI Taxonomy" id="1381693"/>
    <lineage>
        <taxon>Eukaryota</taxon>
        <taxon>Sar</taxon>
        <taxon>Alveolata</taxon>
        <taxon>Dinophyceae</taxon>
        <taxon>Suessiales</taxon>
        <taxon>Symbiodiniaceae</taxon>
        <taxon>Durusdinium</taxon>
    </lineage>
</organism>
<feature type="compositionally biased region" description="Basic and acidic residues" evidence="1">
    <location>
        <begin position="112"/>
        <end position="124"/>
    </location>
</feature>
<dbReference type="EMBL" id="CAXAMM010006668">
    <property type="protein sequence ID" value="CAK9011827.1"/>
    <property type="molecule type" value="Genomic_DNA"/>
</dbReference>
<sequence length="152" mass="17190">MSSARLLCFTTRKTIACSHSLSTHSTASRLHGSTCPVRGSRTSRLEALEWDALEWNGTTEPSMRPKCQCALYDIFRFNRRWQLDGLVSDCRKRAGMERVESVDFTQPLRDGQPVDKTESKKESICSKPTAKWLSHPLTPSELTGEEVDDRIS</sequence>
<evidence type="ECO:0000256" key="1">
    <source>
        <dbReference type="SAM" id="MobiDB-lite"/>
    </source>
</evidence>
<name>A0ABP0JC79_9DINO</name>